<feature type="region of interest" description="Disordered" evidence="1">
    <location>
        <begin position="97"/>
        <end position="160"/>
    </location>
</feature>
<feature type="compositionally biased region" description="Basic and acidic residues" evidence="1">
    <location>
        <begin position="103"/>
        <end position="160"/>
    </location>
</feature>
<protein>
    <submittedName>
        <fullName evidence="2">Uncharacterized protein</fullName>
    </submittedName>
</protein>
<reference evidence="2" key="1">
    <citation type="journal article" date="2022" name="Int. J. Mol. Sci.">
        <title>Draft Genome of Tanacetum Coccineum: Genomic Comparison of Closely Related Tanacetum-Family Plants.</title>
        <authorList>
            <person name="Yamashiro T."/>
            <person name="Shiraishi A."/>
            <person name="Nakayama K."/>
            <person name="Satake H."/>
        </authorList>
    </citation>
    <scope>NUCLEOTIDE SEQUENCE</scope>
</reference>
<sequence length="276" mass="32321">MVEEPVVEQVKPMKRLEQMRLDEELAFKLQAEEERLAREKAQQIEEANIAWDDVQAKIDADYQLAQRLQAQEQEELSDAEKATLFVQFLEKRRKHFAAKKSRRKEEQTTNKSSTKEYHVTELVEESSKKAKAEITQEGSSKRAGDELEQENAKKQKVDKDKETAELQSLIKIVPDEDGGLVLILYDDLKTMFELHVEDQIWKNLDNYSVLDWKLYDSCGVHSLTKQNVYIHMLVEKRYPLTPATITDMLNNKLQADHWNEKCYLLLKLIIKQLKNQ</sequence>
<evidence type="ECO:0000313" key="2">
    <source>
        <dbReference type="EMBL" id="GJT26856.1"/>
    </source>
</evidence>
<proteinExistence type="predicted"/>
<accession>A0ABQ5CIE7</accession>
<evidence type="ECO:0000256" key="1">
    <source>
        <dbReference type="SAM" id="MobiDB-lite"/>
    </source>
</evidence>
<dbReference type="Proteomes" id="UP001151760">
    <property type="component" value="Unassembled WGS sequence"/>
</dbReference>
<keyword evidence="3" id="KW-1185">Reference proteome</keyword>
<comment type="caution">
    <text evidence="2">The sequence shown here is derived from an EMBL/GenBank/DDBJ whole genome shotgun (WGS) entry which is preliminary data.</text>
</comment>
<dbReference type="EMBL" id="BQNB010014327">
    <property type="protein sequence ID" value="GJT26856.1"/>
    <property type="molecule type" value="Genomic_DNA"/>
</dbReference>
<name>A0ABQ5CIE7_9ASTR</name>
<reference evidence="2" key="2">
    <citation type="submission" date="2022-01" db="EMBL/GenBank/DDBJ databases">
        <authorList>
            <person name="Yamashiro T."/>
            <person name="Shiraishi A."/>
            <person name="Satake H."/>
            <person name="Nakayama K."/>
        </authorList>
    </citation>
    <scope>NUCLEOTIDE SEQUENCE</scope>
</reference>
<gene>
    <name evidence="2" type="ORF">Tco_0907131</name>
</gene>
<organism evidence="2 3">
    <name type="scientific">Tanacetum coccineum</name>
    <dbReference type="NCBI Taxonomy" id="301880"/>
    <lineage>
        <taxon>Eukaryota</taxon>
        <taxon>Viridiplantae</taxon>
        <taxon>Streptophyta</taxon>
        <taxon>Embryophyta</taxon>
        <taxon>Tracheophyta</taxon>
        <taxon>Spermatophyta</taxon>
        <taxon>Magnoliopsida</taxon>
        <taxon>eudicotyledons</taxon>
        <taxon>Gunneridae</taxon>
        <taxon>Pentapetalae</taxon>
        <taxon>asterids</taxon>
        <taxon>campanulids</taxon>
        <taxon>Asterales</taxon>
        <taxon>Asteraceae</taxon>
        <taxon>Asteroideae</taxon>
        <taxon>Anthemideae</taxon>
        <taxon>Anthemidinae</taxon>
        <taxon>Tanacetum</taxon>
    </lineage>
</organism>
<evidence type="ECO:0000313" key="3">
    <source>
        <dbReference type="Proteomes" id="UP001151760"/>
    </source>
</evidence>